<name>A0A7C1G1Z3_THERO</name>
<dbReference type="SUPFAM" id="SSF50969">
    <property type="entry name" value="YVTN repeat-like/Quinoprotein amine dehydrogenase"/>
    <property type="match status" value="1"/>
</dbReference>
<gene>
    <name evidence="1" type="ORF">ENP47_05550</name>
</gene>
<organism evidence="1">
    <name type="scientific">Thermomicrobium roseum</name>
    <dbReference type="NCBI Taxonomy" id="500"/>
    <lineage>
        <taxon>Bacteria</taxon>
        <taxon>Pseudomonadati</taxon>
        <taxon>Thermomicrobiota</taxon>
        <taxon>Thermomicrobia</taxon>
        <taxon>Thermomicrobiales</taxon>
        <taxon>Thermomicrobiaceae</taxon>
        <taxon>Thermomicrobium</taxon>
    </lineage>
</organism>
<proteinExistence type="predicted"/>
<evidence type="ECO:0000313" key="1">
    <source>
        <dbReference type="EMBL" id="HEF65046.1"/>
    </source>
</evidence>
<comment type="caution">
    <text evidence="1">The sequence shown here is derived from an EMBL/GenBank/DDBJ whole genome shotgun (WGS) entry which is preliminary data.</text>
</comment>
<accession>A0A7C1G1Z3</accession>
<dbReference type="InterPro" id="IPR011044">
    <property type="entry name" value="Quino_amine_DH_bsu"/>
</dbReference>
<reference evidence="1" key="1">
    <citation type="journal article" date="2020" name="mSystems">
        <title>Genome- and Community-Level Interaction Insights into Carbon Utilization and Element Cycling Functions of Hydrothermarchaeota in Hydrothermal Sediment.</title>
        <authorList>
            <person name="Zhou Z."/>
            <person name="Liu Y."/>
            <person name="Xu W."/>
            <person name="Pan J."/>
            <person name="Luo Z.H."/>
            <person name="Li M."/>
        </authorList>
    </citation>
    <scope>NUCLEOTIDE SEQUENCE [LARGE SCALE GENOMIC DNA]</scope>
    <source>
        <strain evidence="1">SpSt-222</strain>
    </source>
</reference>
<dbReference type="AlphaFoldDB" id="A0A7C1G1Z3"/>
<protein>
    <submittedName>
        <fullName evidence="1">Uncharacterized protein</fullName>
    </submittedName>
</protein>
<dbReference type="EMBL" id="DSJL01000010">
    <property type="protein sequence ID" value="HEF65046.1"/>
    <property type="molecule type" value="Genomic_DNA"/>
</dbReference>
<sequence length="582" mass="64307">MEPTRTPILRSLQPPERLNTTDSAKCLRTPRTVSCWSDLQSIRALLALVAIAVAVTTLNFSWYGGSDAITNPVLLGTYELVTDLATDGRLVALIIDEGDRSTLRVRSLLDGQEITLATTDGELHQVALAPDLVVWQERPCPNCPGRVVAYRISTGKQVILANSADEQLPRAWGHWVAWNSRNGNDRLFVANVATPTMDVSVTYLAPPGHRLSDLQFSAGRLVWRETSEDGHWVIRMQHVAGSDSPRTLLQGTGEPPVLHITEGRLLIIDDALRVAALDQSTGGLTIGTSPSSRELVTSDDRYTFWVGPSPSEVGIDAVIGFDLITASRFVALPNASEIVRLASGGGWLLWLQRTAEDRVTLWGAPISDLLPTARRAAPEAEDPRWRYFPETGHYLANGFRAFWERFGGIESFGYPISEEFEEFDPTSGQFRTVQYFERARFSWQPGSPAAIDGVVLDRIGVELAEVTDLLSSRAFRPVSGTLDGMTGGNCRYFEETAHRICDAFLDFWLRHGFSTSVTEPSEVSALRRFGLPISEPFMTPDGTIVQYFERARFEYRASSDSAAVFAFGRIGAELLARRGWTP</sequence>